<reference evidence="1 2" key="1">
    <citation type="submission" date="2012-07" db="EMBL/GenBank/DDBJ databases">
        <authorList>
            <person name="Durkin A.S."/>
            <person name="McCorrison J."/>
            <person name="Torralba M."/>
            <person name="Gillis M."/>
            <person name="Methe B."/>
            <person name="Sutton G."/>
            <person name="Nelson K.E."/>
        </authorList>
    </citation>
    <scope>NUCLEOTIDE SEQUENCE [LARGE SCALE GENOMIC DNA]</scope>
    <source>
        <strain evidence="1 2">OBRC8</strain>
    </source>
</reference>
<comment type="caution">
    <text evidence="1">The sequence shown here is derived from an EMBL/GenBank/DDBJ whole genome shotgun (WGS) entry which is preliminary data.</text>
</comment>
<proteinExistence type="predicted"/>
<dbReference type="Proteomes" id="UP000005244">
    <property type="component" value="Unassembled WGS sequence"/>
</dbReference>
<evidence type="ECO:0000313" key="1">
    <source>
        <dbReference type="EMBL" id="EJU20046.1"/>
    </source>
</evidence>
<dbReference type="EMBL" id="ALNK01000037">
    <property type="protein sequence ID" value="EJU20046.1"/>
    <property type="molecule type" value="Genomic_DNA"/>
</dbReference>
<dbReference type="PATRIC" id="fig|796941.3.peg.1943"/>
<protein>
    <submittedName>
        <fullName evidence="1">Uncharacterized protein</fullName>
    </submittedName>
</protein>
<dbReference type="AlphaFoldDB" id="J4W195"/>
<name>J4W195_9FIRM</name>
<keyword evidence="2" id="KW-1185">Reference proteome</keyword>
<evidence type="ECO:0000313" key="2">
    <source>
        <dbReference type="Proteomes" id="UP000005244"/>
    </source>
</evidence>
<sequence length="39" mass="4227">MRSPKALAEGISANADIGELHSPTEINFLPLVYFPKEIG</sequence>
<organism evidence="1 2">
    <name type="scientific">Peptoanaerobacter stomatis</name>
    <dbReference type="NCBI Taxonomy" id="796937"/>
    <lineage>
        <taxon>Bacteria</taxon>
        <taxon>Bacillati</taxon>
        <taxon>Bacillota</taxon>
        <taxon>Clostridia</taxon>
        <taxon>Peptostreptococcales</taxon>
        <taxon>Filifactoraceae</taxon>
        <taxon>Peptoanaerobacter</taxon>
    </lineage>
</organism>
<gene>
    <name evidence="1" type="ORF">HMPREF1143_1522</name>
</gene>
<accession>J4W195</accession>